<organism evidence="2">
    <name type="scientific">Tanacetum cinerariifolium</name>
    <name type="common">Dalmatian daisy</name>
    <name type="synonym">Chrysanthemum cinerariifolium</name>
    <dbReference type="NCBI Taxonomy" id="118510"/>
    <lineage>
        <taxon>Eukaryota</taxon>
        <taxon>Viridiplantae</taxon>
        <taxon>Streptophyta</taxon>
        <taxon>Embryophyta</taxon>
        <taxon>Tracheophyta</taxon>
        <taxon>Spermatophyta</taxon>
        <taxon>Magnoliopsida</taxon>
        <taxon>eudicotyledons</taxon>
        <taxon>Gunneridae</taxon>
        <taxon>Pentapetalae</taxon>
        <taxon>asterids</taxon>
        <taxon>campanulids</taxon>
        <taxon>Asterales</taxon>
        <taxon>Asteraceae</taxon>
        <taxon>Asteroideae</taxon>
        <taxon>Anthemideae</taxon>
        <taxon>Anthemidinae</taxon>
        <taxon>Tanacetum</taxon>
    </lineage>
</organism>
<feature type="compositionally biased region" description="Polar residues" evidence="1">
    <location>
        <begin position="40"/>
        <end position="49"/>
    </location>
</feature>
<reference evidence="2" key="1">
    <citation type="journal article" date="2019" name="Sci. Rep.">
        <title>Draft genome of Tanacetum cinerariifolium, the natural source of mosquito coil.</title>
        <authorList>
            <person name="Yamashiro T."/>
            <person name="Shiraishi A."/>
            <person name="Satake H."/>
            <person name="Nakayama K."/>
        </authorList>
    </citation>
    <scope>NUCLEOTIDE SEQUENCE</scope>
</reference>
<sequence>STPRTQYSAAGQIGGVTSEVAMLEAEQLKLATKRSLQQTYISQDSGLGSNDQDDNDAQDDDDDQDDENQDDDDQDEGYDDDNQDEGNDDDQDSNKEGEEFIHSKLSIHDEEETKDEVSFDSIAKTLENSDDEGNDEENIGLNVGREEGQNEEDDEDKLYRDVNINL</sequence>
<name>A0A699U6H6_TANCI</name>
<accession>A0A699U6H6</accession>
<gene>
    <name evidence="2" type="ORF">Tci_889610</name>
</gene>
<comment type="caution">
    <text evidence="2">The sequence shown here is derived from an EMBL/GenBank/DDBJ whole genome shotgun (WGS) entry which is preliminary data.</text>
</comment>
<feature type="non-terminal residue" evidence="2">
    <location>
        <position position="166"/>
    </location>
</feature>
<feature type="non-terminal residue" evidence="2">
    <location>
        <position position="1"/>
    </location>
</feature>
<protein>
    <submittedName>
        <fullName evidence="2">Uncharacterized protein</fullName>
    </submittedName>
</protein>
<feature type="compositionally biased region" description="Acidic residues" evidence="1">
    <location>
        <begin position="128"/>
        <end position="138"/>
    </location>
</feature>
<evidence type="ECO:0000256" key="1">
    <source>
        <dbReference type="SAM" id="MobiDB-lite"/>
    </source>
</evidence>
<feature type="compositionally biased region" description="Basic and acidic residues" evidence="1">
    <location>
        <begin position="92"/>
        <end position="108"/>
    </location>
</feature>
<feature type="region of interest" description="Disordered" evidence="1">
    <location>
        <begin position="40"/>
        <end position="166"/>
    </location>
</feature>
<evidence type="ECO:0000313" key="2">
    <source>
        <dbReference type="EMBL" id="GFD17641.1"/>
    </source>
</evidence>
<dbReference type="EMBL" id="BKCJ011301655">
    <property type="protein sequence ID" value="GFD17641.1"/>
    <property type="molecule type" value="Genomic_DNA"/>
</dbReference>
<proteinExistence type="predicted"/>
<dbReference type="AlphaFoldDB" id="A0A699U6H6"/>
<feature type="compositionally biased region" description="Acidic residues" evidence="1">
    <location>
        <begin position="51"/>
        <end position="91"/>
    </location>
</feature>